<keyword evidence="4" id="KW-1185">Reference proteome</keyword>
<organism evidence="3 4">
    <name type="scientific">Phialemonium thermophilum</name>
    <dbReference type="NCBI Taxonomy" id="223376"/>
    <lineage>
        <taxon>Eukaryota</taxon>
        <taxon>Fungi</taxon>
        <taxon>Dikarya</taxon>
        <taxon>Ascomycota</taxon>
        <taxon>Pezizomycotina</taxon>
        <taxon>Sordariomycetes</taxon>
        <taxon>Sordariomycetidae</taxon>
        <taxon>Cephalothecales</taxon>
        <taxon>Cephalothecaceae</taxon>
        <taxon>Phialemonium</taxon>
    </lineage>
</organism>
<dbReference type="InterPro" id="IPR058925">
    <property type="entry name" value="zf-C2H2_AcuF"/>
</dbReference>
<accession>A0ABR3XXZ6</accession>
<dbReference type="Proteomes" id="UP001586593">
    <property type="component" value="Unassembled WGS sequence"/>
</dbReference>
<feature type="region of interest" description="Disordered" evidence="1">
    <location>
        <begin position="543"/>
        <end position="564"/>
    </location>
</feature>
<name>A0ABR3XXZ6_9PEZI</name>
<gene>
    <name evidence="3" type="ORF">VTK73DRAFT_5735</name>
</gene>
<dbReference type="Pfam" id="PF26082">
    <property type="entry name" value="zf-C2H2_AcuF"/>
    <property type="match status" value="1"/>
</dbReference>
<feature type="region of interest" description="Disordered" evidence="1">
    <location>
        <begin position="453"/>
        <end position="521"/>
    </location>
</feature>
<dbReference type="EMBL" id="JAZHXJ010000032">
    <property type="protein sequence ID" value="KAL1880535.1"/>
    <property type="molecule type" value="Genomic_DNA"/>
</dbReference>
<feature type="compositionally biased region" description="Polar residues" evidence="1">
    <location>
        <begin position="221"/>
        <end position="250"/>
    </location>
</feature>
<feature type="compositionally biased region" description="Polar residues" evidence="1">
    <location>
        <begin position="182"/>
        <end position="202"/>
    </location>
</feature>
<feature type="region of interest" description="Disordered" evidence="1">
    <location>
        <begin position="119"/>
        <end position="255"/>
    </location>
</feature>
<evidence type="ECO:0000313" key="3">
    <source>
        <dbReference type="EMBL" id="KAL1880535.1"/>
    </source>
</evidence>
<dbReference type="SMART" id="SM00355">
    <property type="entry name" value="ZnF_C2H2"/>
    <property type="match status" value="3"/>
</dbReference>
<comment type="caution">
    <text evidence="3">The sequence shown here is derived from an EMBL/GenBank/DDBJ whole genome shotgun (WGS) entry which is preliminary data.</text>
</comment>
<sequence length="1131" mass="122306">MSSAHIVFPSSLIENRGLQAGHTSRSMFLAETQPQPEQQKQALAQATTPIRTNHLSPYSAVQHRSFSASPTLNEHTPTESIHYQSSDYTDIGDDPFFGIDFGAAEGGSPSFLDFGPLPFSGGVHQTEPSPSYPLSPKPTPFLNRHSSQQPDRDRNSSAEDGRSADSLFPQVPSGHADALGTALNSSQSAYQNTPETSGSGCSSGDGLASAPSLSAMPFQASRATDPQQALTDEQDGSASNDQALEGSEQSGAGPLFLRDEEVGRMQDRSARPRGLDPESRPRIEVPASINDMAARRRVEGKNKEVQEWLTVRTDSGFPGDMASPTQTMRADDVTTAELVSIQRTENRLLPGHVYIQETGHGQLTATDVAIMRESRHPWADGPLLPRIQGGRPYQPPTSQAAIDKFERMCKDTDSVVSRAATWGTTWGTRRLSLPSELDVEGVTSGSFLKKLSISRGEGGRRPSILKGVQNLLKKPGPAPKRGRTPEDDSGDVSEDRTEGRDSLATPTRTLSGSHGGKKQSVPSINTALVSVTNSAAAIGTSHVRSGSISATPLTSPRSPNTLSLGGMKAMIRHSRSGSELAAMWKRAGGPPVAKLAKTPPNQTAAEQDDEEDEDEVYVEDPVERRERGRIAEAIEPTVAGFAKHILQLNPSLARTNDYLVERLAQQQLARYKRLLKARTDHLKSTSLSTCPNGVLCMAQGGSARSFEPSGDSRSLEPRSALADSSDGDVGPTEGLISPESFPPGIPMPPAKLLPAEFECPICFASKKIQKPSDWTKHVHEDVQPFTCTWGSCKEIRTFKRKADWVRHENEGHRHLEWWECDIEGCQHVCYRRDNFLQHLVREHKFDDPPEKTKAAIKRAGAVHPTWRRVESCHREKEGSAQEEPCRFCGKALGTWKKLTVHLAKHMEQISLPVIRLVEKAEVNLDTVISPIHERPSQAQPFHAVPGNALATGFSILPSSAPRAALVNQPPGAEKQPPTYAISPAMEYAYGAVQPSPLQQGAFRQPFSATGHFGAFGHGFEQTRANMPFPQSFGGTSAGDYDNLPAATETVMPNPNAFVQADTTGLEPFPALPSNPLGLSGLQVPGDGQQQYSYDDAIDSLSAGPDRYPSQGSVSPFADSPHQGQGGLFGLF</sequence>
<evidence type="ECO:0000259" key="2">
    <source>
        <dbReference type="PROSITE" id="PS00028"/>
    </source>
</evidence>
<evidence type="ECO:0000313" key="4">
    <source>
        <dbReference type="Proteomes" id="UP001586593"/>
    </source>
</evidence>
<feature type="region of interest" description="Disordered" evidence="1">
    <location>
        <begin position="702"/>
        <end position="743"/>
    </location>
</feature>
<feature type="region of interest" description="Disordered" evidence="1">
    <location>
        <begin position="1098"/>
        <end position="1121"/>
    </location>
</feature>
<protein>
    <recommendedName>
        <fullName evidence="2">C2H2-type domain-containing protein</fullName>
    </recommendedName>
</protein>
<feature type="compositionally biased region" description="Basic and acidic residues" evidence="1">
    <location>
        <begin position="150"/>
        <end position="163"/>
    </location>
</feature>
<dbReference type="PROSITE" id="PS00028">
    <property type="entry name" value="ZINC_FINGER_C2H2_1"/>
    <property type="match status" value="2"/>
</dbReference>
<feature type="compositionally biased region" description="Pro residues" evidence="1">
    <location>
        <begin position="130"/>
        <end position="139"/>
    </location>
</feature>
<feature type="domain" description="C2H2-type" evidence="2">
    <location>
        <begin position="820"/>
        <end position="843"/>
    </location>
</feature>
<dbReference type="PANTHER" id="PTHR35391:SF3">
    <property type="entry name" value="FINGER DOMAIN PROTEIN, PUTATIVE (AFU_ORTHOLOGUE AFUA_8G04300)-RELATED"/>
    <property type="match status" value="1"/>
</dbReference>
<proteinExistence type="predicted"/>
<feature type="domain" description="C2H2-type" evidence="2">
    <location>
        <begin position="885"/>
        <end position="905"/>
    </location>
</feature>
<reference evidence="3 4" key="1">
    <citation type="journal article" date="2024" name="Commun. Biol.">
        <title>Comparative genomic analysis of thermophilic fungi reveals convergent evolutionary adaptations and gene losses.</title>
        <authorList>
            <person name="Steindorff A.S."/>
            <person name="Aguilar-Pontes M.V."/>
            <person name="Robinson A.J."/>
            <person name="Andreopoulos B."/>
            <person name="LaButti K."/>
            <person name="Kuo A."/>
            <person name="Mondo S."/>
            <person name="Riley R."/>
            <person name="Otillar R."/>
            <person name="Haridas S."/>
            <person name="Lipzen A."/>
            <person name="Grimwood J."/>
            <person name="Schmutz J."/>
            <person name="Clum A."/>
            <person name="Reid I.D."/>
            <person name="Moisan M.C."/>
            <person name="Butler G."/>
            <person name="Nguyen T.T.M."/>
            <person name="Dewar K."/>
            <person name="Conant G."/>
            <person name="Drula E."/>
            <person name="Henrissat B."/>
            <person name="Hansel C."/>
            <person name="Singer S."/>
            <person name="Hutchinson M.I."/>
            <person name="de Vries R.P."/>
            <person name="Natvig D.O."/>
            <person name="Powell A.J."/>
            <person name="Tsang A."/>
            <person name="Grigoriev I.V."/>
        </authorList>
    </citation>
    <scope>NUCLEOTIDE SEQUENCE [LARGE SCALE GENOMIC DNA]</scope>
    <source>
        <strain evidence="3 4">ATCC 24622</strain>
    </source>
</reference>
<feature type="region of interest" description="Disordered" evidence="1">
    <location>
        <begin position="590"/>
        <end position="617"/>
    </location>
</feature>
<dbReference type="PANTHER" id="PTHR35391">
    <property type="entry name" value="C2H2-TYPE DOMAIN-CONTAINING PROTEIN-RELATED"/>
    <property type="match status" value="1"/>
</dbReference>
<evidence type="ECO:0000256" key="1">
    <source>
        <dbReference type="SAM" id="MobiDB-lite"/>
    </source>
</evidence>
<dbReference type="InterPro" id="IPR013087">
    <property type="entry name" value="Znf_C2H2_type"/>
</dbReference>
<feature type="compositionally biased region" description="Acidic residues" evidence="1">
    <location>
        <begin position="606"/>
        <end position="617"/>
    </location>
</feature>
<feature type="compositionally biased region" description="Polar residues" evidence="1">
    <location>
        <begin position="543"/>
        <end position="563"/>
    </location>
</feature>